<keyword evidence="2" id="KW-1185">Reference proteome</keyword>
<name>A0ABR7LKL7_9ACTN</name>
<comment type="caution">
    <text evidence="1">The sequence shown here is derived from an EMBL/GenBank/DDBJ whole genome shotgun (WGS) entry which is preliminary data.</text>
</comment>
<dbReference type="Proteomes" id="UP000805614">
    <property type="component" value="Unassembled WGS sequence"/>
</dbReference>
<accession>A0ABR7LKL7</accession>
<gene>
    <name evidence="1" type="ORF">HKK74_07810</name>
</gene>
<proteinExistence type="predicted"/>
<reference evidence="1 2" key="1">
    <citation type="submission" date="2020-06" db="EMBL/GenBank/DDBJ databases">
        <title>Actinomadura xiongansis sp. nov., isolated from soil of Baiyangdian.</title>
        <authorList>
            <person name="Zhang X."/>
        </authorList>
    </citation>
    <scope>NUCLEOTIDE SEQUENCE [LARGE SCALE GENOMIC DNA]</scope>
    <source>
        <strain evidence="1 2">HBUM206468</strain>
    </source>
</reference>
<dbReference type="RefSeq" id="WP_187242402.1">
    <property type="nucleotide sequence ID" value="NZ_BAAAOK010000015.1"/>
</dbReference>
<evidence type="ECO:0000313" key="2">
    <source>
        <dbReference type="Proteomes" id="UP000805614"/>
    </source>
</evidence>
<organism evidence="1 2">
    <name type="scientific">Actinomadura alba</name>
    <dbReference type="NCBI Taxonomy" id="406431"/>
    <lineage>
        <taxon>Bacteria</taxon>
        <taxon>Bacillati</taxon>
        <taxon>Actinomycetota</taxon>
        <taxon>Actinomycetes</taxon>
        <taxon>Streptosporangiales</taxon>
        <taxon>Thermomonosporaceae</taxon>
        <taxon>Actinomadura</taxon>
    </lineage>
</organism>
<sequence length="112" mass="11967">MSEQSGQVLEEAVKLFVTMRRRMRSSAPADDDVWGWATHESAASHFATGAAECQYCPICRTIAAARASGTDVVGHVMDAGQALIAAMRETVAAYDRSRPPRQGTDGDPIDVG</sequence>
<dbReference type="EMBL" id="JABVEC010000004">
    <property type="protein sequence ID" value="MBC6465397.1"/>
    <property type="molecule type" value="Genomic_DNA"/>
</dbReference>
<protein>
    <submittedName>
        <fullName evidence="1">Uncharacterized protein</fullName>
    </submittedName>
</protein>
<evidence type="ECO:0000313" key="1">
    <source>
        <dbReference type="EMBL" id="MBC6465397.1"/>
    </source>
</evidence>